<dbReference type="GO" id="GO:0016491">
    <property type="term" value="F:oxidoreductase activity"/>
    <property type="evidence" value="ECO:0007669"/>
    <property type="project" value="UniProtKB-KW"/>
</dbReference>
<dbReference type="InterPro" id="IPR036291">
    <property type="entry name" value="NAD(P)-bd_dom_sf"/>
</dbReference>
<accession>A0A8K0JL19</accession>
<comment type="caution">
    <text evidence="2">The sequence shown here is derived from an EMBL/GenBank/DDBJ whole genome shotgun (WGS) entry which is preliminary data.</text>
</comment>
<name>A0A8K0JL19_9TREE</name>
<gene>
    <name evidence="2" type="ORF">FFLO_03291</name>
</gene>
<protein>
    <recommendedName>
        <fullName evidence="4">NAD(P)-binding protein</fullName>
    </recommendedName>
</protein>
<reference evidence="2" key="1">
    <citation type="submission" date="2020-04" db="EMBL/GenBank/DDBJ databases">
        <title>Analysis of mating type loci in Filobasidium floriforme.</title>
        <authorList>
            <person name="Nowrousian M."/>
        </authorList>
    </citation>
    <scope>NUCLEOTIDE SEQUENCE</scope>
    <source>
        <strain evidence="2">CBS 6242</strain>
    </source>
</reference>
<keyword evidence="3" id="KW-1185">Reference proteome</keyword>
<dbReference type="PRINTS" id="PR00081">
    <property type="entry name" value="GDHRDH"/>
</dbReference>
<dbReference type="Proteomes" id="UP000812966">
    <property type="component" value="Unassembled WGS sequence"/>
</dbReference>
<dbReference type="EMBL" id="JABELV010000059">
    <property type="protein sequence ID" value="KAG7544330.1"/>
    <property type="molecule type" value="Genomic_DNA"/>
</dbReference>
<dbReference type="Gene3D" id="3.40.50.720">
    <property type="entry name" value="NAD(P)-binding Rossmann-like Domain"/>
    <property type="match status" value="1"/>
</dbReference>
<dbReference type="SUPFAM" id="SSF51735">
    <property type="entry name" value="NAD(P)-binding Rossmann-fold domains"/>
    <property type="match status" value="1"/>
</dbReference>
<evidence type="ECO:0008006" key="4">
    <source>
        <dbReference type="Google" id="ProtNLM"/>
    </source>
</evidence>
<evidence type="ECO:0000256" key="1">
    <source>
        <dbReference type="ARBA" id="ARBA00023002"/>
    </source>
</evidence>
<dbReference type="AlphaFoldDB" id="A0A8K0JL19"/>
<dbReference type="OrthoDB" id="191139at2759"/>
<proteinExistence type="predicted"/>
<organism evidence="2 3">
    <name type="scientific">Filobasidium floriforme</name>
    <dbReference type="NCBI Taxonomy" id="5210"/>
    <lineage>
        <taxon>Eukaryota</taxon>
        <taxon>Fungi</taxon>
        <taxon>Dikarya</taxon>
        <taxon>Basidiomycota</taxon>
        <taxon>Agaricomycotina</taxon>
        <taxon>Tremellomycetes</taxon>
        <taxon>Filobasidiales</taxon>
        <taxon>Filobasidiaceae</taxon>
        <taxon>Filobasidium</taxon>
    </lineage>
</organism>
<dbReference type="Pfam" id="PF00106">
    <property type="entry name" value="adh_short"/>
    <property type="match status" value="1"/>
</dbReference>
<keyword evidence="1" id="KW-0560">Oxidoreductase</keyword>
<dbReference type="PANTHER" id="PTHR43157">
    <property type="entry name" value="PHOSPHATIDYLINOSITOL-GLYCAN BIOSYNTHESIS CLASS F PROTEIN-RELATED"/>
    <property type="match status" value="1"/>
</dbReference>
<sequence length="334" mass="36491">MQAVLDPIIGPAKPELGDLSGKSAIVTGGAEGIGEEVSLALALAHCRVVMINRKEYQGDEAIQRIKDAAAKAGVQDVQIEWKGCDLGDFNQVKEVFGGLAKSEPRLDFLILSAGINSNQYGLAASGIDRHMSVNAIGHYYAINLLYPLIRKTSKLPGASAPKIIFESSEMHRMARSDVHFGSVEELNNPELGPVELYGRTKLAMILYSRSIAEKVIKPNGDNVYVLAVHPGAVNTKMQEQWQDSYPGLVGKSIEAVTEFFGRSPEQGARSALWCCTAPEIIENNYQAAYVQDVKKVGGETKQAQDKYLAQALWELSERIIKDKVGQDALTSWDR</sequence>
<evidence type="ECO:0000313" key="2">
    <source>
        <dbReference type="EMBL" id="KAG7544330.1"/>
    </source>
</evidence>
<dbReference type="PANTHER" id="PTHR43157:SF31">
    <property type="entry name" value="PHOSPHATIDYLINOSITOL-GLYCAN BIOSYNTHESIS CLASS F PROTEIN"/>
    <property type="match status" value="1"/>
</dbReference>
<evidence type="ECO:0000313" key="3">
    <source>
        <dbReference type="Proteomes" id="UP000812966"/>
    </source>
</evidence>
<dbReference type="InterPro" id="IPR002347">
    <property type="entry name" value="SDR_fam"/>
</dbReference>